<name>D1PTP3_9BACT</name>
<evidence type="ECO:0000313" key="2">
    <source>
        <dbReference type="Proteomes" id="UP000003160"/>
    </source>
</evidence>
<keyword evidence="2" id="KW-1185">Reference proteome</keyword>
<protein>
    <submittedName>
        <fullName evidence="1">Uncharacterized protein</fullName>
    </submittedName>
</protein>
<dbReference type="HOGENOM" id="CLU_3203422_0_0_10"/>
<gene>
    <name evidence="1" type="ORF">HMPREF0645_0328</name>
</gene>
<comment type="caution">
    <text evidence="1">The sequence shown here is derived from an EMBL/GenBank/DDBJ whole genome shotgun (WGS) entry which is preliminary data.</text>
</comment>
<sequence>MIAKVTIYPEKGRTPKGFCWILQHIGTLVVKSWIKIIPMNTAHGV</sequence>
<reference evidence="1 2" key="1">
    <citation type="submission" date="2009-10" db="EMBL/GenBank/DDBJ databases">
        <authorList>
            <person name="Qin X."/>
            <person name="Bachman B."/>
            <person name="Battles P."/>
            <person name="Bell A."/>
            <person name="Bess C."/>
            <person name="Bickham C."/>
            <person name="Chaboub L."/>
            <person name="Chen D."/>
            <person name="Coyle M."/>
            <person name="Deiros D.R."/>
            <person name="Dinh H."/>
            <person name="Forbes L."/>
            <person name="Fowler G."/>
            <person name="Francisco L."/>
            <person name="Fu Q."/>
            <person name="Gubbala S."/>
            <person name="Hale W."/>
            <person name="Han Y."/>
            <person name="Hemphill L."/>
            <person name="Highlander S.K."/>
            <person name="Hirani K."/>
            <person name="Hogues M."/>
            <person name="Jackson L."/>
            <person name="Jakkamsetti A."/>
            <person name="Javaid M."/>
            <person name="Jiang H."/>
            <person name="Korchina V."/>
            <person name="Kovar C."/>
            <person name="Lara F."/>
            <person name="Lee S."/>
            <person name="Mata R."/>
            <person name="Mathew T."/>
            <person name="Moen C."/>
            <person name="Morales K."/>
            <person name="Munidasa M."/>
            <person name="Nazareth L."/>
            <person name="Ngo R."/>
            <person name="Nguyen L."/>
            <person name="Okwuonu G."/>
            <person name="Ongeri F."/>
            <person name="Patil S."/>
            <person name="Petrosino J."/>
            <person name="Pham C."/>
            <person name="Pham P."/>
            <person name="Pu L.-L."/>
            <person name="Puazo M."/>
            <person name="Raj R."/>
            <person name="Reid J."/>
            <person name="Rouhana J."/>
            <person name="Saada N."/>
            <person name="Shang Y."/>
            <person name="Simmons D."/>
            <person name="Thornton R."/>
            <person name="Warren J."/>
            <person name="Weissenberger G."/>
            <person name="Zhang J."/>
            <person name="Zhang L."/>
            <person name="Zhou C."/>
            <person name="Zhu D."/>
            <person name="Muzny D."/>
            <person name="Worley K."/>
            <person name="Gibbs R."/>
        </authorList>
    </citation>
    <scope>NUCLEOTIDE SEQUENCE [LARGE SCALE GENOMIC DNA]</scope>
    <source>
        <strain evidence="1 2">DSM 17361</strain>
    </source>
</reference>
<evidence type="ECO:0000313" key="1">
    <source>
        <dbReference type="EMBL" id="EFA45229.1"/>
    </source>
</evidence>
<dbReference type="AlphaFoldDB" id="D1PTP3"/>
<organism evidence="1 2">
    <name type="scientific">Hallella bergensis DSM 17361</name>
    <dbReference type="NCBI Taxonomy" id="585502"/>
    <lineage>
        <taxon>Bacteria</taxon>
        <taxon>Pseudomonadati</taxon>
        <taxon>Bacteroidota</taxon>
        <taxon>Bacteroidia</taxon>
        <taxon>Bacteroidales</taxon>
        <taxon>Prevotellaceae</taxon>
        <taxon>Hallella</taxon>
    </lineage>
</organism>
<proteinExistence type="predicted"/>
<dbReference type="EMBL" id="ACKS01000018">
    <property type="protein sequence ID" value="EFA45229.1"/>
    <property type="molecule type" value="Genomic_DNA"/>
</dbReference>
<dbReference type="Proteomes" id="UP000003160">
    <property type="component" value="Unassembled WGS sequence"/>
</dbReference>
<accession>D1PTP3</accession>